<evidence type="ECO:0000256" key="6">
    <source>
        <dbReference type="ARBA" id="ARBA00043993"/>
    </source>
</evidence>
<feature type="region of interest" description="Disordered" evidence="7">
    <location>
        <begin position="337"/>
        <end position="359"/>
    </location>
</feature>
<reference evidence="10 11" key="1">
    <citation type="submission" date="2014-07" db="EMBL/GenBank/DDBJ databases">
        <authorList>
            <person name="Zhang J.E."/>
            <person name="Yang H."/>
            <person name="Guo J."/>
            <person name="Deng Z."/>
            <person name="Luo H."/>
            <person name="Luo M."/>
            <person name="Zhao B."/>
        </authorList>
    </citation>
    <scope>NUCLEOTIDE SEQUENCE [LARGE SCALE GENOMIC DNA]</scope>
    <source>
        <strain evidence="10 11">1CP</strain>
    </source>
</reference>
<evidence type="ECO:0000256" key="1">
    <source>
        <dbReference type="ARBA" id="ARBA00004651"/>
    </source>
</evidence>
<evidence type="ECO:0000256" key="3">
    <source>
        <dbReference type="ARBA" id="ARBA00022692"/>
    </source>
</evidence>
<feature type="transmembrane region" description="Helical" evidence="8">
    <location>
        <begin position="488"/>
        <end position="506"/>
    </location>
</feature>
<dbReference type="PATRIC" id="fig|37919.13.peg.4503"/>
<protein>
    <submittedName>
        <fullName evidence="10">Integral membrane protein</fullName>
    </submittedName>
</protein>
<dbReference type="GO" id="GO:0005886">
    <property type="term" value="C:plasma membrane"/>
    <property type="evidence" value="ECO:0007669"/>
    <property type="project" value="UniProtKB-SubCell"/>
</dbReference>
<evidence type="ECO:0000256" key="4">
    <source>
        <dbReference type="ARBA" id="ARBA00022989"/>
    </source>
</evidence>
<feature type="transmembrane region" description="Helical" evidence="8">
    <location>
        <begin position="77"/>
        <end position="97"/>
    </location>
</feature>
<keyword evidence="2" id="KW-1003">Cell membrane</keyword>
<organism evidence="10 11">
    <name type="scientific">Rhodococcus opacus</name>
    <name type="common">Nocardia opaca</name>
    <dbReference type="NCBI Taxonomy" id="37919"/>
    <lineage>
        <taxon>Bacteria</taxon>
        <taxon>Bacillati</taxon>
        <taxon>Actinomycetota</taxon>
        <taxon>Actinomycetes</taxon>
        <taxon>Mycobacteriales</taxon>
        <taxon>Nocardiaceae</taxon>
        <taxon>Rhodococcus</taxon>
    </lineage>
</organism>
<feature type="region of interest" description="Disordered" evidence="7">
    <location>
        <begin position="637"/>
        <end position="668"/>
    </location>
</feature>
<feature type="transmembrane region" description="Helical" evidence="8">
    <location>
        <begin position="125"/>
        <end position="143"/>
    </location>
</feature>
<proteinExistence type="inferred from homology"/>
<feature type="transmembrane region" description="Helical" evidence="8">
    <location>
        <begin position="21"/>
        <end position="41"/>
    </location>
</feature>
<evidence type="ECO:0000256" key="7">
    <source>
        <dbReference type="SAM" id="MobiDB-lite"/>
    </source>
</evidence>
<evidence type="ECO:0000259" key="9">
    <source>
        <dbReference type="Pfam" id="PF13515"/>
    </source>
</evidence>
<dbReference type="EMBL" id="CP009111">
    <property type="protein sequence ID" value="ANS28944.1"/>
    <property type="molecule type" value="Genomic_DNA"/>
</dbReference>
<dbReference type="RefSeq" id="WP_065491509.1">
    <property type="nucleotide sequence ID" value="NZ_CP009111.1"/>
</dbReference>
<dbReference type="InterPro" id="IPR049453">
    <property type="entry name" value="Memb_transporter_dom"/>
</dbReference>
<keyword evidence="5 8" id="KW-0472">Membrane</keyword>
<sequence>MAFRVVQETVRFLAVSDPGRLRLRAATATTITVILAMVVLLPGSSVIGQPLTVALLGTVVAMQSSAAVKDRDQHSRVITTLLLVFPALAAVSMSAVLSQFGKVADVGFIAVLFAAVWVRRYGPRGTALGMVAFICYFFALFLRAQPGQIPILAVSIVAGVGISLLVRTVILPDRPGLELTRLVRALRAASIDVLEVASNRGDRKLDLLRKKLDRLGSTALMIDDWLDRNDAAQLLSVTNDDLSVRIFDAQIATEQLVSALWALDPDKSWPNTLGQATTALGSCLQNNPSDDQLRAARRLAAAAADKSDPSTPAGIATAVAMRAVQAHIAIHHITHNALRTESEPRKKPDEDEETDTGWNPSTKAAIQVAVATSAATILGELISPDRWYWAVLTAFLVFTGASTRGEILSRAGHRVVGTIAGVLAGVLLSALVGDNQPLQLLLLVVCVFFAFYLVTVAYALLSFFVTVMLGMLYGLLGTFSIEVLELRIYETAAGGIVGIAAAYFIFSTGTRSTLTSEIDDYLDRMTAIVDTAIGAVVQPGHETDLVADIRKLDNALKDLVTAGKPLEMGPTTRTRREAKRLLRIMSVSNRSSHALARAGVSASRGEPDSGPSQETAKALRQAADVTKETIADVKRALAGEHVEPPEKLTETSAPDVMLQSTTTPGPVRSAVRSLSTLNRTMGEALMHA</sequence>
<feature type="transmembrane region" description="Helical" evidence="8">
    <location>
        <begin position="415"/>
        <end position="433"/>
    </location>
</feature>
<evidence type="ECO:0000313" key="11">
    <source>
        <dbReference type="Proteomes" id="UP000186108"/>
    </source>
</evidence>
<dbReference type="AlphaFoldDB" id="A0A1B1K8J5"/>
<feature type="transmembrane region" description="Helical" evidence="8">
    <location>
        <begin position="440"/>
        <end position="468"/>
    </location>
</feature>
<comment type="subcellular location">
    <subcellularLocation>
        <location evidence="1">Cell membrane</location>
        <topology evidence="1">Multi-pass membrane protein</topology>
    </subcellularLocation>
</comment>
<comment type="similarity">
    <text evidence="6">Belongs to the YccS/YhfK family.</text>
</comment>
<dbReference type="PANTHER" id="PTHR30509">
    <property type="entry name" value="P-HYDROXYBENZOIC ACID EFFLUX PUMP SUBUNIT-RELATED"/>
    <property type="match status" value="1"/>
</dbReference>
<evidence type="ECO:0000313" key="10">
    <source>
        <dbReference type="EMBL" id="ANS28944.1"/>
    </source>
</evidence>
<dbReference type="Proteomes" id="UP000186108">
    <property type="component" value="Chromosome"/>
</dbReference>
<evidence type="ECO:0000256" key="8">
    <source>
        <dbReference type="SAM" id="Phobius"/>
    </source>
</evidence>
<evidence type="ECO:0000256" key="5">
    <source>
        <dbReference type="ARBA" id="ARBA00023136"/>
    </source>
</evidence>
<feature type="compositionally biased region" description="Basic and acidic residues" evidence="7">
    <location>
        <begin position="637"/>
        <end position="649"/>
    </location>
</feature>
<feature type="compositionally biased region" description="Basic and acidic residues" evidence="7">
    <location>
        <begin position="338"/>
        <end position="349"/>
    </location>
</feature>
<feature type="transmembrane region" description="Helical" evidence="8">
    <location>
        <begin position="47"/>
        <end position="65"/>
    </location>
</feature>
<keyword evidence="3 8" id="KW-0812">Transmembrane</keyword>
<name>A0A1B1K8J5_RHOOP</name>
<gene>
    <name evidence="10" type="ORF">R1CP_21340</name>
</gene>
<dbReference type="PANTHER" id="PTHR30509:SF9">
    <property type="entry name" value="MULTIDRUG RESISTANCE PROTEIN MDTO"/>
    <property type="match status" value="1"/>
</dbReference>
<evidence type="ECO:0000256" key="2">
    <source>
        <dbReference type="ARBA" id="ARBA00022475"/>
    </source>
</evidence>
<dbReference type="Pfam" id="PF13515">
    <property type="entry name" value="FUSC_2"/>
    <property type="match status" value="1"/>
</dbReference>
<feature type="domain" description="Integral membrane bound transporter" evidence="9">
    <location>
        <begin position="375"/>
        <end position="500"/>
    </location>
</feature>
<feature type="transmembrane region" description="Helical" evidence="8">
    <location>
        <begin position="149"/>
        <end position="171"/>
    </location>
</feature>
<keyword evidence="4 8" id="KW-1133">Transmembrane helix</keyword>
<accession>A0A1B1K8J5</accession>